<proteinExistence type="predicted"/>
<dbReference type="InterPro" id="IPR045129">
    <property type="entry name" value="RNF123/RKP/RSPRY1"/>
</dbReference>
<keyword evidence="6" id="KW-1185">Reference proteome</keyword>
<protein>
    <recommendedName>
        <fullName evidence="4">E3 ubiquitin-protein ligase RNF123/RKP TPR repeat domain-containing protein</fullName>
    </recommendedName>
</protein>
<evidence type="ECO:0000256" key="2">
    <source>
        <dbReference type="ARBA" id="ARBA00022771"/>
    </source>
</evidence>
<dbReference type="InterPro" id="IPR057987">
    <property type="entry name" value="TPR_RNF123/RKP"/>
</dbReference>
<sequence length="376" mass="41869">MINHGNGTNEKLEERELLRSLKSRLQREAQGKDEKLNHDEFDKIFMVTFVVRHFNDPRILSADIKDLLLHSISSLVQCKDYLIAFENNKEAIHSLPKALLLAFDNRSWIPVTNIILRLCKGSGFGASKHLESSSSAHFQVLLREACCSDETLFSSFLNRLFNTLSWTMTEFSVSIREMQENCQVSKEDYLGCYEGFGFSSLVIPSIFESDVGDLQQRRCGVVFDLSCSLARLLEFCTREIPQVFLLGPDMNLRRLIELIIFILNHIISASDAEFFDIIVPVPVGNLRRRNCRCDVSGLLTAFPSPPSDGSRRRPLEAAGVAAGGGGRRKAEAAMTAADGGGCDSGEVRWRQRRRLLEVMAVVTAADGGGCDNGDGR</sequence>
<evidence type="ECO:0000256" key="1">
    <source>
        <dbReference type="ARBA" id="ARBA00022723"/>
    </source>
</evidence>
<evidence type="ECO:0000313" key="5">
    <source>
        <dbReference type="EMBL" id="KAG6466905.1"/>
    </source>
</evidence>
<dbReference type="Pfam" id="PF25576">
    <property type="entry name" value="TPR_RNF123"/>
    <property type="match status" value="2"/>
</dbReference>
<name>A0A8J5B979_ZINOF</name>
<dbReference type="AlphaFoldDB" id="A0A8J5B979"/>
<evidence type="ECO:0000313" key="6">
    <source>
        <dbReference type="Proteomes" id="UP000734854"/>
    </source>
</evidence>
<keyword evidence="3" id="KW-0862">Zinc</keyword>
<dbReference type="GO" id="GO:0005737">
    <property type="term" value="C:cytoplasm"/>
    <property type="evidence" value="ECO:0007669"/>
    <property type="project" value="TreeGrafter"/>
</dbReference>
<dbReference type="GO" id="GO:0051603">
    <property type="term" value="P:proteolysis involved in protein catabolic process"/>
    <property type="evidence" value="ECO:0007669"/>
    <property type="project" value="TreeGrafter"/>
</dbReference>
<gene>
    <name evidence="5" type="ORF">ZIOFF_075276</name>
</gene>
<dbReference type="EMBL" id="JACMSC010000106">
    <property type="protein sequence ID" value="KAG6466905.1"/>
    <property type="molecule type" value="Genomic_DNA"/>
</dbReference>
<dbReference type="PANTHER" id="PTHR13363:SF5">
    <property type="entry name" value="E3 UBIQUITIN-PROTEIN LIGASE RNF123"/>
    <property type="match status" value="1"/>
</dbReference>
<keyword evidence="1" id="KW-0479">Metal-binding</keyword>
<dbReference type="Proteomes" id="UP000734854">
    <property type="component" value="Unassembled WGS sequence"/>
</dbReference>
<dbReference type="GO" id="GO:0008270">
    <property type="term" value="F:zinc ion binding"/>
    <property type="evidence" value="ECO:0007669"/>
    <property type="project" value="UniProtKB-KW"/>
</dbReference>
<evidence type="ECO:0000256" key="3">
    <source>
        <dbReference type="ARBA" id="ARBA00022833"/>
    </source>
</evidence>
<keyword evidence="2" id="KW-0863">Zinc-finger</keyword>
<organism evidence="5 6">
    <name type="scientific">Zingiber officinale</name>
    <name type="common">Ginger</name>
    <name type="synonym">Amomum zingiber</name>
    <dbReference type="NCBI Taxonomy" id="94328"/>
    <lineage>
        <taxon>Eukaryota</taxon>
        <taxon>Viridiplantae</taxon>
        <taxon>Streptophyta</taxon>
        <taxon>Embryophyta</taxon>
        <taxon>Tracheophyta</taxon>
        <taxon>Spermatophyta</taxon>
        <taxon>Magnoliopsida</taxon>
        <taxon>Liliopsida</taxon>
        <taxon>Zingiberales</taxon>
        <taxon>Zingiberaceae</taxon>
        <taxon>Zingiber</taxon>
    </lineage>
</organism>
<comment type="caution">
    <text evidence="5">The sequence shown here is derived from an EMBL/GenBank/DDBJ whole genome shotgun (WGS) entry which is preliminary data.</text>
</comment>
<accession>A0A8J5B979</accession>
<feature type="domain" description="E3 ubiquitin-protein ligase RNF123/RKP TPR repeat" evidence="4">
    <location>
        <begin position="209"/>
        <end position="283"/>
    </location>
</feature>
<dbReference type="PANTHER" id="PTHR13363">
    <property type="entry name" value="RING FINGER AND SRY DOMAIN-CONTAINING"/>
    <property type="match status" value="1"/>
</dbReference>
<feature type="domain" description="E3 ubiquitin-protein ligase RNF123/RKP TPR repeat" evidence="4">
    <location>
        <begin position="154"/>
        <end position="181"/>
    </location>
</feature>
<dbReference type="GO" id="GO:0004842">
    <property type="term" value="F:ubiquitin-protein transferase activity"/>
    <property type="evidence" value="ECO:0007669"/>
    <property type="project" value="InterPro"/>
</dbReference>
<evidence type="ECO:0000259" key="4">
    <source>
        <dbReference type="Pfam" id="PF25576"/>
    </source>
</evidence>
<reference evidence="5 6" key="1">
    <citation type="submission" date="2020-08" db="EMBL/GenBank/DDBJ databases">
        <title>Plant Genome Project.</title>
        <authorList>
            <person name="Zhang R.-G."/>
        </authorList>
    </citation>
    <scope>NUCLEOTIDE SEQUENCE [LARGE SCALE GENOMIC DNA]</scope>
    <source>
        <tissue evidence="5">Rhizome</tissue>
    </source>
</reference>